<feature type="compositionally biased region" description="Polar residues" evidence="1">
    <location>
        <begin position="509"/>
        <end position="522"/>
    </location>
</feature>
<organism evidence="3 4">
    <name type="scientific">Kineosporia babensis</name>
    <dbReference type="NCBI Taxonomy" id="499548"/>
    <lineage>
        <taxon>Bacteria</taxon>
        <taxon>Bacillati</taxon>
        <taxon>Actinomycetota</taxon>
        <taxon>Actinomycetes</taxon>
        <taxon>Kineosporiales</taxon>
        <taxon>Kineosporiaceae</taxon>
        <taxon>Kineosporia</taxon>
    </lineage>
</organism>
<dbReference type="PANTHER" id="PTHR32309:SF31">
    <property type="entry name" value="CAPSULAR EXOPOLYSACCHARIDE FAMILY"/>
    <property type="match status" value="1"/>
</dbReference>
<keyword evidence="2" id="KW-0812">Transmembrane</keyword>
<dbReference type="AlphaFoldDB" id="A0A9X1NLN1"/>
<evidence type="ECO:0000256" key="2">
    <source>
        <dbReference type="SAM" id="Phobius"/>
    </source>
</evidence>
<keyword evidence="2" id="KW-0472">Membrane</keyword>
<feature type="compositionally biased region" description="Polar residues" evidence="1">
    <location>
        <begin position="536"/>
        <end position="545"/>
    </location>
</feature>
<dbReference type="EMBL" id="JAJOMB010000021">
    <property type="protein sequence ID" value="MCD5315348.1"/>
    <property type="molecule type" value="Genomic_DNA"/>
</dbReference>
<name>A0A9X1NLN1_9ACTN</name>
<proteinExistence type="predicted"/>
<comment type="caution">
    <text evidence="3">The sequence shown here is derived from an EMBL/GenBank/DDBJ whole genome shotgun (WGS) entry which is preliminary data.</text>
</comment>
<reference evidence="3" key="1">
    <citation type="submission" date="2021-11" db="EMBL/GenBank/DDBJ databases">
        <title>Streptomyces corallinus and Kineosporia corallina sp. nov., two new coral-derived marine actinobacteria.</title>
        <authorList>
            <person name="Buangrab K."/>
            <person name="Sutthacheep M."/>
            <person name="Yeemin T."/>
            <person name="Harunari E."/>
            <person name="Igarashi Y."/>
            <person name="Sripreechasak P."/>
            <person name="Kanchanasin P."/>
            <person name="Tanasupawat S."/>
            <person name="Phongsopitanun W."/>
        </authorList>
    </citation>
    <scope>NUCLEOTIDE SEQUENCE</scope>
    <source>
        <strain evidence="3">JCM 31032</strain>
    </source>
</reference>
<protein>
    <recommendedName>
        <fullName evidence="5">Polysaccharide chain length determinant N-terminal domain-containing protein</fullName>
    </recommendedName>
</protein>
<feature type="region of interest" description="Disordered" evidence="1">
    <location>
        <begin position="473"/>
        <end position="545"/>
    </location>
</feature>
<dbReference type="PANTHER" id="PTHR32309">
    <property type="entry name" value="TYROSINE-PROTEIN KINASE"/>
    <property type="match status" value="1"/>
</dbReference>
<dbReference type="InterPro" id="IPR050445">
    <property type="entry name" value="Bact_polysacc_biosynth/exp"/>
</dbReference>
<keyword evidence="4" id="KW-1185">Reference proteome</keyword>
<feature type="transmembrane region" description="Helical" evidence="2">
    <location>
        <begin position="25"/>
        <end position="45"/>
    </location>
</feature>
<evidence type="ECO:0008006" key="5">
    <source>
        <dbReference type="Google" id="ProtNLM"/>
    </source>
</evidence>
<keyword evidence="2" id="KW-1133">Transmembrane helix</keyword>
<evidence type="ECO:0000313" key="4">
    <source>
        <dbReference type="Proteomes" id="UP001138997"/>
    </source>
</evidence>
<sequence>MSVAAPYGPQSTELARYLSVPRRRWRAVLLVGAVVLGLAAAYLALGPRTYTSVALVELRAITISPFDETKAGSQLIDVDTEAKTASSKVVAAAAAESLSGKPDPGWMLQHVTIRPASGTTTLSIQFQAGTAAESAAGANAFAAAYLSSRGKWATERRDGLVEANQSNIEDLQDRLGEVNKSLAGADPTTAQAQDDSSAKTLLIQQINDLAVKQNSLKGMSIDPGQVVSAPDPGEALVSPQRRLVMMGGLLVALLLGAVGAFAREVTDRRLRSAEQMEGLIGAGVVAAAVRPRPGEPDDALYVLRTRVARAVAENALPALLFVDHARPERTGRVAHGVAELLHQSGSKVELVIVSEDEVKGFGETVEPQRSASGLRITRVRLLRAQPAAGLDVVREKIAAASSGQGLVVVATQGAVRRSVVLALGSLVEEAVLVGQSGATALDAVRITVRDVGDCGGHVFGGVFLGKRGLAAPTSAGNVQGASKGADPAPKTPVPETRPKSAVNRATGWPGSSRSDPDSTGSAPPTAPIPLVRSESRSGSGSPQGS</sequence>
<feature type="transmembrane region" description="Helical" evidence="2">
    <location>
        <begin position="243"/>
        <end position="262"/>
    </location>
</feature>
<evidence type="ECO:0000313" key="3">
    <source>
        <dbReference type="EMBL" id="MCD5315348.1"/>
    </source>
</evidence>
<dbReference type="Proteomes" id="UP001138997">
    <property type="component" value="Unassembled WGS sequence"/>
</dbReference>
<gene>
    <name evidence="3" type="ORF">LR394_31050</name>
</gene>
<dbReference type="RefSeq" id="WP_231448151.1">
    <property type="nucleotide sequence ID" value="NZ_JAJOMB010000021.1"/>
</dbReference>
<accession>A0A9X1NLN1</accession>
<evidence type="ECO:0000256" key="1">
    <source>
        <dbReference type="SAM" id="MobiDB-lite"/>
    </source>
</evidence>